<comment type="caution">
    <text evidence="5">The sequence shown here is derived from an EMBL/GenBank/DDBJ whole genome shotgun (WGS) entry which is preliminary data.</text>
</comment>
<dbReference type="PANTHER" id="PTHR13780:SF128">
    <property type="entry name" value="CBS DOMAIN-CONTAINING PROTEIN"/>
    <property type="match status" value="1"/>
</dbReference>
<dbReference type="STRING" id="90262.A0A1X2IIH1"/>
<dbReference type="PROSITE" id="PS51371">
    <property type="entry name" value="CBS"/>
    <property type="match status" value="2"/>
</dbReference>
<keyword evidence="2 3" id="KW-0129">CBS domain</keyword>
<dbReference type="InterPro" id="IPR046342">
    <property type="entry name" value="CBS_dom_sf"/>
</dbReference>
<dbReference type="InterPro" id="IPR050511">
    <property type="entry name" value="AMPK_gamma/SDS23_families"/>
</dbReference>
<feature type="domain" description="CBS" evidence="4">
    <location>
        <begin position="15"/>
        <end position="73"/>
    </location>
</feature>
<organism evidence="5 6">
    <name type="scientific">Absidia repens</name>
    <dbReference type="NCBI Taxonomy" id="90262"/>
    <lineage>
        <taxon>Eukaryota</taxon>
        <taxon>Fungi</taxon>
        <taxon>Fungi incertae sedis</taxon>
        <taxon>Mucoromycota</taxon>
        <taxon>Mucoromycotina</taxon>
        <taxon>Mucoromycetes</taxon>
        <taxon>Mucorales</taxon>
        <taxon>Cunninghamellaceae</taxon>
        <taxon>Absidia</taxon>
    </lineage>
</organism>
<evidence type="ECO:0000256" key="1">
    <source>
        <dbReference type="ARBA" id="ARBA00022737"/>
    </source>
</evidence>
<evidence type="ECO:0000256" key="2">
    <source>
        <dbReference type="ARBA" id="ARBA00023122"/>
    </source>
</evidence>
<dbReference type="InterPro" id="IPR000644">
    <property type="entry name" value="CBS_dom"/>
</dbReference>
<gene>
    <name evidence="5" type="ORF">BCR42DRAFT_413942</name>
</gene>
<dbReference type="Pfam" id="PF00571">
    <property type="entry name" value="CBS"/>
    <property type="match status" value="2"/>
</dbReference>
<dbReference type="SUPFAM" id="SSF54631">
    <property type="entry name" value="CBS-domain pair"/>
    <property type="match status" value="2"/>
</dbReference>
<dbReference type="Proteomes" id="UP000193560">
    <property type="component" value="Unassembled WGS sequence"/>
</dbReference>
<evidence type="ECO:0000313" key="5">
    <source>
        <dbReference type="EMBL" id="ORZ17110.1"/>
    </source>
</evidence>
<dbReference type="EMBL" id="MCGE01000010">
    <property type="protein sequence ID" value="ORZ17110.1"/>
    <property type="molecule type" value="Genomic_DNA"/>
</dbReference>
<keyword evidence="6" id="KW-1185">Reference proteome</keyword>
<dbReference type="SMART" id="SM00116">
    <property type="entry name" value="CBS"/>
    <property type="match status" value="2"/>
</dbReference>
<accession>A0A1X2IIH1</accession>
<evidence type="ECO:0000313" key="6">
    <source>
        <dbReference type="Proteomes" id="UP000193560"/>
    </source>
</evidence>
<feature type="domain" description="CBS" evidence="4">
    <location>
        <begin position="241"/>
        <end position="298"/>
    </location>
</feature>
<dbReference type="Gene3D" id="3.10.580.10">
    <property type="entry name" value="CBS-domain"/>
    <property type="match status" value="3"/>
</dbReference>
<dbReference type="AlphaFoldDB" id="A0A1X2IIH1"/>
<protein>
    <recommendedName>
        <fullName evidence="4">CBS domain-containing protein</fullName>
    </recommendedName>
</protein>
<dbReference type="OrthoDB" id="449052at2759"/>
<name>A0A1X2IIH1_9FUNG</name>
<proteinExistence type="predicted"/>
<evidence type="ECO:0000259" key="4">
    <source>
        <dbReference type="PROSITE" id="PS51371"/>
    </source>
</evidence>
<reference evidence="5 6" key="1">
    <citation type="submission" date="2016-07" db="EMBL/GenBank/DDBJ databases">
        <title>Pervasive Adenine N6-methylation of Active Genes in Fungi.</title>
        <authorList>
            <consortium name="DOE Joint Genome Institute"/>
            <person name="Mondo S.J."/>
            <person name="Dannebaum R.O."/>
            <person name="Kuo R.C."/>
            <person name="Labutti K."/>
            <person name="Haridas S."/>
            <person name="Kuo A."/>
            <person name="Salamov A."/>
            <person name="Ahrendt S.R."/>
            <person name="Lipzen A."/>
            <person name="Sullivan W."/>
            <person name="Andreopoulos W.B."/>
            <person name="Clum A."/>
            <person name="Lindquist E."/>
            <person name="Daum C."/>
            <person name="Ramamoorthy G.K."/>
            <person name="Gryganskyi A."/>
            <person name="Culley D."/>
            <person name="Magnuson J.K."/>
            <person name="James T.Y."/>
            <person name="O'Malley M.A."/>
            <person name="Stajich J.E."/>
            <person name="Spatafora J.W."/>
            <person name="Visel A."/>
            <person name="Grigoriev I.V."/>
        </authorList>
    </citation>
    <scope>NUCLEOTIDE SEQUENCE [LARGE SCALE GENOMIC DNA]</scope>
    <source>
        <strain evidence="5 6">NRRL 1336</strain>
    </source>
</reference>
<sequence length="300" mass="33984">MDITQLRPVDLRLEQNKPSLIAVSPTVSIQTALTLMNTHHFTSIPIFSHDCAKVVSIVNLFDILLYLVGDLTTVRLENFRLDDPVENVLGLDADQESYRIHKTDQHDKLLDTLRVFACGGHRSLVVDETDETKHPWMLSQTDIIRHIVHHPDCINTLVNINATIQDLGFVNENKRLTTVQGNQKSALYTYRLMAKEKLSGVPILDDQQHFTGDLCLEDLPGANLEMVDLLNLPSVDYLKKLSRHKSATAKRDTSLKDIIDIMVKYDTHRVWILDGKNVVGVITMSDIMGRLCSQHKPTLF</sequence>
<keyword evidence="1" id="KW-0677">Repeat</keyword>
<evidence type="ECO:0000256" key="3">
    <source>
        <dbReference type="PROSITE-ProRule" id="PRU00703"/>
    </source>
</evidence>
<dbReference type="PANTHER" id="PTHR13780">
    <property type="entry name" value="AMP-ACTIVATED PROTEIN KINASE, GAMMA REGULATORY SUBUNIT"/>
    <property type="match status" value="1"/>
</dbReference>